<gene>
    <name evidence="10" type="ORF">AJ79_02365</name>
</gene>
<evidence type="ECO:0000256" key="4">
    <source>
        <dbReference type="ARBA" id="ARBA00022729"/>
    </source>
</evidence>
<dbReference type="OrthoDB" id="2425929at2759"/>
<evidence type="ECO:0000256" key="6">
    <source>
        <dbReference type="ARBA" id="ARBA00023180"/>
    </source>
</evidence>
<dbReference type="PANTHER" id="PTHR43037">
    <property type="entry name" value="UNNAMED PRODUCT-RELATED"/>
    <property type="match status" value="1"/>
</dbReference>
<dbReference type="SUPFAM" id="SSF53474">
    <property type="entry name" value="alpha/beta-Hydrolases"/>
    <property type="match status" value="2"/>
</dbReference>
<dbReference type="InterPro" id="IPR050955">
    <property type="entry name" value="Plant_Biomass_Hydrol_Est"/>
</dbReference>
<name>A0A2B7Y3H6_9EURO</name>
<proteinExistence type="inferred from homology"/>
<keyword evidence="4 9" id="KW-0732">Signal</keyword>
<comment type="caution">
    <text evidence="10">The sequence shown here is derived from an EMBL/GenBank/DDBJ whole genome shotgun (WGS) entry which is preliminary data.</text>
</comment>
<organism evidence="10 11">
    <name type="scientific">Helicocarpus griseus UAMH5409</name>
    <dbReference type="NCBI Taxonomy" id="1447875"/>
    <lineage>
        <taxon>Eukaryota</taxon>
        <taxon>Fungi</taxon>
        <taxon>Dikarya</taxon>
        <taxon>Ascomycota</taxon>
        <taxon>Pezizomycotina</taxon>
        <taxon>Eurotiomycetes</taxon>
        <taxon>Eurotiomycetidae</taxon>
        <taxon>Onygenales</taxon>
        <taxon>Ajellomycetaceae</taxon>
        <taxon>Helicocarpus</taxon>
    </lineage>
</organism>
<reference evidence="10 11" key="1">
    <citation type="submission" date="2017-10" db="EMBL/GenBank/DDBJ databases">
        <title>Comparative genomics in systemic dimorphic fungi from Ajellomycetaceae.</title>
        <authorList>
            <person name="Munoz J.F."/>
            <person name="Mcewen J.G."/>
            <person name="Clay O.K."/>
            <person name="Cuomo C.A."/>
        </authorList>
    </citation>
    <scope>NUCLEOTIDE SEQUENCE [LARGE SCALE GENOMIC DNA]</scope>
    <source>
        <strain evidence="10 11">UAMH5409</strain>
    </source>
</reference>
<dbReference type="InterPro" id="IPR029058">
    <property type="entry name" value="AB_hydrolase_fold"/>
</dbReference>
<protein>
    <recommendedName>
        <fullName evidence="9">Carboxylic ester hydrolase</fullName>
        <ecNumber evidence="9">3.1.1.-</ecNumber>
    </recommendedName>
</protein>
<evidence type="ECO:0000256" key="1">
    <source>
        <dbReference type="ARBA" id="ARBA00004613"/>
    </source>
</evidence>
<feature type="chain" id="PRO_5029034717" description="Carboxylic ester hydrolase" evidence="9">
    <location>
        <begin position="23"/>
        <end position="281"/>
    </location>
</feature>
<dbReference type="NCBIfam" id="TIGR01840">
    <property type="entry name" value="esterase_phb"/>
    <property type="match status" value="1"/>
</dbReference>
<keyword evidence="11" id="KW-1185">Reference proteome</keyword>
<dbReference type="GO" id="GO:0005576">
    <property type="term" value="C:extracellular region"/>
    <property type="evidence" value="ECO:0007669"/>
    <property type="project" value="UniProtKB-SubCell"/>
</dbReference>
<evidence type="ECO:0000313" key="11">
    <source>
        <dbReference type="Proteomes" id="UP000223968"/>
    </source>
</evidence>
<evidence type="ECO:0000256" key="8">
    <source>
        <dbReference type="ARBA" id="ARBA00023326"/>
    </source>
</evidence>
<comment type="similarity">
    <text evidence="9">Belongs to the carbohydrate esterase 1 (CE1) family.</text>
</comment>
<keyword evidence="2 9" id="KW-0719">Serine esterase</keyword>
<keyword evidence="3 9" id="KW-0964">Secreted</keyword>
<keyword evidence="8 9" id="KW-0624">Polysaccharide degradation</keyword>
<accession>A0A2B7Y3H6</accession>
<comment type="function">
    <text evidence="9">Esterase involved in the hydrolysis of xylan, a major structural heterogeneous polysaccharide found in plant biomass representing the second most abundant polysaccharide in the biosphere, after cellulose.</text>
</comment>
<dbReference type="GO" id="GO:0045493">
    <property type="term" value="P:xylan catabolic process"/>
    <property type="evidence" value="ECO:0007669"/>
    <property type="project" value="UniProtKB-UniRule"/>
</dbReference>
<evidence type="ECO:0000256" key="2">
    <source>
        <dbReference type="ARBA" id="ARBA00022487"/>
    </source>
</evidence>
<evidence type="ECO:0000256" key="7">
    <source>
        <dbReference type="ARBA" id="ARBA00023277"/>
    </source>
</evidence>
<dbReference type="Pfam" id="PF10503">
    <property type="entry name" value="Esterase_PHB"/>
    <property type="match status" value="1"/>
</dbReference>
<dbReference type="PANTHER" id="PTHR43037:SF3">
    <property type="entry name" value="FERULOYL ESTERASE B"/>
    <property type="match status" value="1"/>
</dbReference>
<dbReference type="EMBL" id="PDNB01000024">
    <property type="protein sequence ID" value="PGH15583.1"/>
    <property type="molecule type" value="Genomic_DNA"/>
</dbReference>
<evidence type="ECO:0000256" key="9">
    <source>
        <dbReference type="RuleBase" id="RU367147"/>
    </source>
</evidence>
<keyword evidence="5 9" id="KW-0378">Hydrolase</keyword>
<dbReference type="Gene3D" id="3.40.50.1820">
    <property type="entry name" value="alpha/beta hydrolase"/>
    <property type="match status" value="1"/>
</dbReference>
<dbReference type="InterPro" id="IPR010126">
    <property type="entry name" value="Esterase_phb"/>
</dbReference>
<evidence type="ECO:0000256" key="3">
    <source>
        <dbReference type="ARBA" id="ARBA00022525"/>
    </source>
</evidence>
<dbReference type="EC" id="3.1.1.-" evidence="9"/>
<sequence length="281" mass="30268">MVFSNLLHGISALVALASTTLGAELTEVTNFGPNPSNAKMNIYVPDNLAANPAVIVALHGCMGTGEMYYRQTQYPSKADASGSFIVIYPSANNRERCWDVATDASLIHDGGSDSLAIVSMVQYTIATYAADASRVFVTGSSSGGMMTNVLCAAYPDVFAAGSGPISADSTCADGEMQKSPEEWGQIVREMYPGYEGSYPRFLTWHGTRDWLVKYPNLQEQLDQWSNVFGLEWAGKVTDTPEAGYTEIVYGDGSVLKGYRAEGVGHTVPVHEDVDLAWFGIV</sequence>
<keyword evidence="6" id="KW-0325">Glycoprotein</keyword>
<dbReference type="Proteomes" id="UP000223968">
    <property type="component" value="Unassembled WGS sequence"/>
</dbReference>
<comment type="subcellular location">
    <subcellularLocation>
        <location evidence="1 9">Secreted</location>
    </subcellularLocation>
</comment>
<evidence type="ECO:0000256" key="5">
    <source>
        <dbReference type="ARBA" id="ARBA00022801"/>
    </source>
</evidence>
<dbReference type="STRING" id="1447875.A0A2B7Y3H6"/>
<feature type="signal peptide" evidence="9">
    <location>
        <begin position="1"/>
        <end position="22"/>
    </location>
</feature>
<dbReference type="AlphaFoldDB" id="A0A2B7Y3H6"/>
<keyword evidence="7 9" id="KW-0119">Carbohydrate metabolism</keyword>
<dbReference type="GO" id="GO:0052689">
    <property type="term" value="F:carboxylic ester hydrolase activity"/>
    <property type="evidence" value="ECO:0007669"/>
    <property type="project" value="UniProtKB-KW"/>
</dbReference>
<evidence type="ECO:0000313" key="10">
    <source>
        <dbReference type="EMBL" id="PGH15583.1"/>
    </source>
</evidence>